<evidence type="ECO:0000313" key="3">
    <source>
        <dbReference type="Proteomes" id="UP001190700"/>
    </source>
</evidence>
<dbReference type="EMBL" id="LGRX02005172">
    <property type="protein sequence ID" value="KAK3279019.1"/>
    <property type="molecule type" value="Genomic_DNA"/>
</dbReference>
<feature type="region of interest" description="Disordered" evidence="1">
    <location>
        <begin position="88"/>
        <end position="121"/>
    </location>
</feature>
<keyword evidence="3" id="KW-1185">Reference proteome</keyword>
<feature type="region of interest" description="Disordered" evidence="1">
    <location>
        <begin position="1"/>
        <end position="30"/>
    </location>
</feature>
<evidence type="ECO:0000313" key="2">
    <source>
        <dbReference type="EMBL" id="KAK3279019.1"/>
    </source>
</evidence>
<feature type="compositionally biased region" description="Polar residues" evidence="1">
    <location>
        <begin position="7"/>
        <end position="25"/>
    </location>
</feature>
<protein>
    <submittedName>
        <fullName evidence="2">Uncharacterized protein</fullName>
    </submittedName>
</protein>
<sequence>MNEDFDNASTSTVQRKNKGPTSIPGSMQECGVFGLLKPGAHEEKGKPAEESAHTFFHSKVPQNSSAFPGDSPIEFQDSTNILPTVAQGEITSASPKKGKVPVWEVDSDQSDTDDDIEGLDGGFVPDNAGTAFIHKGASVAYNAHGKRIATGDLSGSSTSGFPGVIAKKVAADDDDDDEV</sequence>
<organism evidence="2 3">
    <name type="scientific">Cymbomonas tetramitiformis</name>
    <dbReference type="NCBI Taxonomy" id="36881"/>
    <lineage>
        <taxon>Eukaryota</taxon>
        <taxon>Viridiplantae</taxon>
        <taxon>Chlorophyta</taxon>
        <taxon>Pyramimonadophyceae</taxon>
        <taxon>Pyramimonadales</taxon>
        <taxon>Pyramimonadaceae</taxon>
        <taxon>Cymbomonas</taxon>
    </lineage>
</organism>
<dbReference type="Proteomes" id="UP001190700">
    <property type="component" value="Unassembled WGS sequence"/>
</dbReference>
<gene>
    <name evidence="2" type="ORF">CYMTET_13080</name>
</gene>
<proteinExistence type="predicted"/>
<evidence type="ECO:0000256" key="1">
    <source>
        <dbReference type="SAM" id="MobiDB-lite"/>
    </source>
</evidence>
<name>A0AAE0LBS0_9CHLO</name>
<dbReference type="AlphaFoldDB" id="A0AAE0LBS0"/>
<reference evidence="2 3" key="1">
    <citation type="journal article" date="2015" name="Genome Biol. Evol.">
        <title>Comparative Genomics of a Bacterivorous Green Alga Reveals Evolutionary Causalities and Consequences of Phago-Mixotrophic Mode of Nutrition.</title>
        <authorList>
            <person name="Burns J.A."/>
            <person name="Paasch A."/>
            <person name="Narechania A."/>
            <person name="Kim E."/>
        </authorList>
    </citation>
    <scope>NUCLEOTIDE SEQUENCE [LARGE SCALE GENOMIC DNA]</scope>
    <source>
        <strain evidence="2 3">PLY_AMNH</strain>
    </source>
</reference>
<accession>A0AAE0LBS0</accession>
<comment type="caution">
    <text evidence="2">The sequence shown here is derived from an EMBL/GenBank/DDBJ whole genome shotgun (WGS) entry which is preliminary data.</text>
</comment>
<feature type="compositionally biased region" description="Acidic residues" evidence="1">
    <location>
        <begin position="105"/>
        <end position="118"/>
    </location>
</feature>